<reference evidence="12" key="1">
    <citation type="journal article" date="2018" name="Front. Microbiol.">
        <title>Genome-Based Analysis Reveals the Taxonomy and Diversity of the Family Idiomarinaceae.</title>
        <authorList>
            <person name="Liu Y."/>
            <person name="Lai Q."/>
            <person name="Shao Z."/>
        </authorList>
    </citation>
    <scope>NUCLEOTIDE SEQUENCE [LARGE SCALE GENOMIC DNA]</scope>
    <source>
        <strain evidence="12">CVS-6</strain>
    </source>
</reference>
<keyword evidence="5 9" id="KW-0812">Transmembrane</keyword>
<evidence type="ECO:0000259" key="10">
    <source>
        <dbReference type="Pfam" id="PF03553"/>
    </source>
</evidence>
<evidence type="ECO:0000256" key="1">
    <source>
        <dbReference type="ARBA" id="ARBA00004651"/>
    </source>
</evidence>
<dbReference type="GO" id="GO:0015297">
    <property type="term" value="F:antiporter activity"/>
    <property type="evidence" value="ECO:0007669"/>
    <property type="project" value="UniProtKB-KW"/>
</dbReference>
<protein>
    <submittedName>
        <fullName evidence="11">Na+/H+ antiporter NhaC</fullName>
    </submittedName>
</protein>
<dbReference type="Pfam" id="PF03553">
    <property type="entry name" value="Na_H_antiporter"/>
    <property type="match status" value="1"/>
</dbReference>
<keyword evidence="4" id="KW-1003">Cell membrane</keyword>
<feature type="transmembrane region" description="Helical" evidence="9">
    <location>
        <begin position="118"/>
        <end position="139"/>
    </location>
</feature>
<accession>A0A432YH55</accession>
<feature type="transmembrane region" description="Helical" evidence="9">
    <location>
        <begin position="200"/>
        <end position="221"/>
    </location>
</feature>
<evidence type="ECO:0000256" key="4">
    <source>
        <dbReference type="ARBA" id="ARBA00022475"/>
    </source>
</evidence>
<keyword evidence="12" id="KW-1185">Reference proteome</keyword>
<dbReference type="OrthoDB" id="9762978at2"/>
<sequence>MRNQSYSAFKEPTLLQALVPLVVLIIALATSVYLFGEDSSYGPNQIALWVAAGVAMIIGFINNYRWEDIEEGIKEGISVALGALLIILAVGSLIGTWLLSGTVPTMIYFGLELLSPNWFYAASALICGIIALAIGSSWTTAATIGVALMGVAAGMGLSPAITAGAVVSGAYFGDKMSPLSDTTNLAPAVAGTELFAHIRYMFYTAGPAYLLALIIFAILGLNTDANASALQLERMQLELTNAYNIGWEMLVPLLILLYLAATRKPALPTVFFGALLGGVWAVIFQGEVITRLAGDDSAVASLKMVWMALTDGIVVETGNAELDSLLSGGGMSSMLNTVWLILSAMTFGAVVEKIGLLQRLIAGLLGFVKTTGNLIASTLLTCFGANLLTADQYMAIVIPGRMYREEYMKRDLDARVLSRTLEDSGTLTSALIPWNTCGAFMMGTLAVSPLEYAPFAFFNWLTPLIAMVYGYTGMRILRRPTATDATPTATANAN</sequence>
<evidence type="ECO:0000313" key="12">
    <source>
        <dbReference type="Proteomes" id="UP000288259"/>
    </source>
</evidence>
<feature type="transmembrane region" description="Helical" evidence="9">
    <location>
        <begin position="266"/>
        <end position="284"/>
    </location>
</feature>
<dbReference type="NCBIfam" id="TIGR00931">
    <property type="entry name" value="antiport_nhaC"/>
    <property type="match status" value="1"/>
</dbReference>
<evidence type="ECO:0000256" key="5">
    <source>
        <dbReference type="ARBA" id="ARBA00022692"/>
    </source>
</evidence>
<evidence type="ECO:0000256" key="6">
    <source>
        <dbReference type="ARBA" id="ARBA00022989"/>
    </source>
</evidence>
<dbReference type="AlphaFoldDB" id="A0A432YH55"/>
<feature type="transmembrane region" description="Helical" evidence="9">
    <location>
        <begin position="242"/>
        <end position="260"/>
    </location>
</feature>
<dbReference type="GO" id="GO:0005886">
    <property type="term" value="C:plasma membrane"/>
    <property type="evidence" value="ECO:0007669"/>
    <property type="project" value="UniProtKB-SubCell"/>
</dbReference>
<evidence type="ECO:0000256" key="9">
    <source>
        <dbReference type="SAM" id="Phobius"/>
    </source>
</evidence>
<feature type="transmembrane region" description="Helical" evidence="9">
    <location>
        <begin position="334"/>
        <end position="354"/>
    </location>
</feature>
<dbReference type="InterPro" id="IPR052180">
    <property type="entry name" value="NhaC_Na-H+_Antiporter"/>
</dbReference>
<evidence type="ECO:0000256" key="3">
    <source>
        <dbReference type="ARBA" id="ARBA00022449"/>
    </source>
</evidence>
<dbReference type="InterPro" id="IPR004770">
    <property type="entry name" value="Na/H_antiport_NhaC"/>
</dbReference>
<dbReference type="PANTHER" id="PTHR33451:SF3">
    <property type="entry name" value="MALATE-2H(+)_NA(+)-LACTATE ANTIPORTER"/>
    <property type="match status" value="1"/>
</dbReference>
<proteinExistence type="inferred from homology"/>
<keyword evidence="2" id="KW-0813">Transport</keyword>
<comment type="similarity">
    <text evidence="8">Belongs to the NhaC Na(+)/H(+) (TC 2.A.35) antiporter family.</text>
</comment>
<dbReference type="EMBL" id="PIPY01000007">
    <property type="protein sequence ID" value="RUO60297.1"/>
    <property type="molecule type" value="Genomic_DNA"/>
</dbReference>
<evidence type="ECO:0000256" key="7">
    <source>
        <dbReference type="ARBA" id="ARBA00023136"/>
    </source>
</evidence>
<organism evidence="11 12">
    <name type="scientific">Pseudidiomarina insulisalsae</name>
    <dbReference type="NCBI Taxonomy" id="575789"/>
    <lineage>
        <taxon>Bacteria</taxon>
        <taxon>Pseudomonadati</taxon>
        <taxon>Pseudomonadota</taxon>
        <taxon>Gammaproteobacteria</taxon>
        <taxon>Alteromonadales</taxon>
        <taxon>Idiomarinaceae</taxon>
        <taxon>Pseudidiomarina</taxon>
    </lineage>
</organism>
<evidence type="ECO:0000256" key="8">
    <source>
        <dbReference type="ARBA" id="ARBA00038435"/>
    </source>
</evidence>
<dbReference type="InterPro" id="IPR018461">
    <property type="entry name" value="Na/H_Antiport_NhaC-like_C"/>
</dbReference>
<feature type="transmembrane region" description="Helical" evidence="9">
    <location>
        <begin position="374"/>
        <end position="403"/>
    </location>
</feature>
<keyword evidence="6 9" id="KW-1133">Transmembrane helix</keyword>
<gene>
    <name evidence="11" type="primary">nhaC</name>
    <name evidence="11" type="ORF">CWI71_07785</name>
</gene>
<keyword evidence="3" id="KW-0050">Antiport</keyword>
<comment type="subcellular location">
    <subcellularLocation>
        <location evidence="1">Cell membrane</location>
        <topology evidence="1">Multi-pass membrane protein</topology>
    </subcellularLocation>
</comment>
<evidence type="ECO:0000256" key="2">
    <source>
        <dbReference type="ARBA" id="ARBA00022448"/>
    </source>
</evidence>
<dbReference type="PANTHER" id="PTHR33451">
    <property type="entry name" value="MALATE-2H(+)/NA(+)-LACTATE ANTIPORTER"/>
    <property type="match status" value="1"/>
</dbReference>
<keyword evidence="7 9" id="KW-0472">Membrane</keyword>
<name>A0A432YH55_9GAMM</name>
<feature type="transmembrane region" description="Helical" evidence="9">
    <location>
        <begin position="46"/>
        <end position="64"/>
    </location>
</feature>
<comment type="caution">
    <text evidence="11">The sequence shown here is derived from an EMBL/GenBank/DDBJ whole genome shotgun (WGS) entry which is preliminary data.</text>
</comment>
<feature type="transmembrane region" description="Helical" evidence="9">
    <location>
        <begin position="12"/>
        <end position="34"/>
    </location>
</feature>
<dbReference type="Proteomes" id="UP000288259">
    <property type="component" value="Unassembled WGS sequence"/>
</dbReference>
<feature type="domain" description="Na+/H+ antiporter NhaC-like C-terminal" evidence="10">
    <location>
        <begin position="169"/>
        <end position="474"/>
    </location>
</feature>
<feature type="transmembrane region" description="Helical" evidence="9">
    <location>
        <begin position="452"/>
        <end position="471"/>
    </location>
</feature>
<feature type="transmembrane region" description="Helical" evidence="9">
    <location>
        <begin position="146"/>
        <end position="172"/>
    </location>
</feature>
<dbReference type="RefSeq" id="WP_126754702.1">
    <property type="nucleotide sequence ID" value="NZ_PIPY01000007.1"/>
</dbReference>
<feature type="transmembrane region" description="Helical" evidence="9">
    <location>
        <begin position="76"/>
        <end position="98"/>
    </location>
</feature>
<evidence type="ECO:0000313" key="11">
    <source>
        <dbReference type="EMBL" id="RUO60297.1"/>
    </source>
</evidence>